<evidence type="ECO:0000256" key="2">
    <source>
        <dbReference type="ARBA" id="ARBA00022777"/>
    </source>
</evidence>
<accession>A0A1V3NI36</accession>
<keyword evidence="5" id="KW-1185">Reference proteome</keyword>
<dbReference type="Gene3D" id="3.30.420.40">
    <property type="match status" value="1"/>
</dbReference>
<protein>
    <submittedName>
        <fullName evidence="4">Glucokinase</fullName>
    </submittedName>
</protein>
<reference evidence="4 5" key="1">
    <citation type="submission" date="2017-02" db="EMBL/GenBank/DDBJ databases">
        <title>Genomic diversity within the haloalkaliphilic genus Thioalkalivibrio.</title>
        <authorList>
            <person name="Ahn A.-C."/>
            <person name="Meier-Kolthoff J."/>
            <person name="Overmars L."/>
            <person name="Richter M."/>
            <person name="Woyke T."/>
            <person name="Sorokin D.Y."/>
            <person name="Muyzer G."/>
        </authorList>
    </citation>
    <scope>NUCLEOTIDE SEQUENCE [LARGE SCALE GENOMIC DNA]</scope>
    <source>
        <strain evidence="4 5">ALJD</strain>
    </source>
</reference>
<dbReference type="NCBIfam" id="TIGR00749">
    <property type="entry name" value="glk"/>
    <property type="match status" value="1"/>
</dbReference>
<evidence type="ECO:0000256" key="1">
    <source>
        <dbReference type="ARBA" id="ARBA00022679"/>
    </source>
</evidence>
<organism evidence="4 5">
    <name type="scientific">Thioalkalivibrio denitrificans</name>
    <dbReference type="NCBI Taxonomy" id="108003"/>
    <lineage>
        <taxon>Bacteria</taxon>
        <taxon>Pseudomonadati</taxon>
        <taxon>Pseudomonadota</taxon>
        <taxon>Gammaproteobacteria</taxon>
        <taxon>Chromatiales</taxon>
        <taxon>Ectothiorhodospiraceae</taxon>
        <taxon>Thioalkalivibrio</taxon>
    </lineage>
</organism>
<dbReference type="Gene3D" id="3.40.367.20">
    <property type="match status" value="1"/>
</dbReference>
<dbReference type="Pfam" id="PF02685">
    <property type="entry name" value="Glucokinase"/>
    <property type="match status" value="1"/>
</dbReference>
<dbReference type="PANTHER" id="PTHR47363:SF1">
    <property type="entry name" value="GLUCOKINASE"/>
    <property type="match status" value="1"/>
</dbReference>
<dbReference type="GO" id="GO:0005524">
    <property type="term" value="F:ATP binding"/>
    <property type="evidence" value="ECO:0007669"/>
    <property type="project" value="InterPro"/>
</dbReference>
<dbReference type="InterPro" id="IPR043129">
    <property type="entry name" value="ATPase_NBD"/>
</dbReference>
<gene>
    <name evidence="4" type="ORF">B1C78_08050</name>
</gene>
<dbReference type="OrthoDB" id="9800595at2"/>
<dbReference type="RefSeq" id="WP_077278638.1">
    <property type="nucleotide sequence ID" value="NZ_MVBK01000044.1"/>
</dbReference>
<comment type="caution">
    <text evidence="4">The sequence shown here is derived from an EMBL/GenBank/DDBJ whole genome shotgun (WGS) entry which is preliminary data.</text>
</comment>
<keyword evidence="2 4" id="KW-0418">Kinase</keyword>
<proteinExistence type="inferred from homology"/>
<evidence type="ECO:0000313" key="4">
    <source>
        <dbReference type="EMBL" id="OOG24769.1"/>
    </source>
</evidence>
<dbReference type="PANTHER" id="PTHR47363">
    <property type="entry name" value="GLUCOKINASE"/>
    <property type="match status" value="1"/>
</dbReference>
<evidence type="ECO:0000313" key="5">
    <source>
        <dbReference type="Proteomes" id="UP000189462"/>
    </source>
</evidence>
<dbReference type="CDD" id="cd24008">
    <property type="entry name" value="ASKHA_NBD_GLK"/>
    <property type="match status" value="1"/>
</dbReference>
<dbReference type="SUPFAM" id="SSF53067">
    <property type="entry name" value="Actin-like ATPase domain"/>
    <property type="match status" value="1"/>
</dbReference>
<dbReference type="GO" id="GO:0006096">
    <property type="term" value="P:glycolytic process"/>
    <property type="evidence" value="ECO:0007669"/>
    <property type="project" value="InterPro"/>
</dbReference>
<dbReference type="InterPro" id="IPR003836">
    <property type="entry name" value="Glucokinase"/>
</dbReference>
<sequence>MNLLAADVGGTKTLFMLATHGPGGFSFGEPLRFDSGTYPDFETMAGAFLDQSGVAAGQLRAACLAVAGPVEQLADGQRRARLTNLPWTLDSERLSRRLGIPAVALINDFEGIAHSLPVLAPAALATLQAGVPDSGAPVLLVGAGTGFGVCTICPRDGAVLPGEGGHAGFAPSDPQQARLWQFVAGETGRCTREHLLSGSGIGRIAAFLQAEGQTPGEALAGAMQREDPAAALTRFALNGEDPFARQTLTLFVRIYGAQTGDLALATLPAGGVYVAGGIAPRILPLMQNGDFLTAFMHKPPMTQLMRRFPVHVITDTHAGLLGAARHAARQAGEAGAP</sequence>
<name>A0A1V3NI36_9GAMM</name>
<dbReference type="Proteomes" id="UP000189462">
    <property type="component" value="Unassembled WGS sequence"/>
</dbReference>
<dbReference type="EMBL" id="MVBK01000044">
    <property type="protein sequence ID" value="OOG24769.1"/>
    <property type="molecule type" value="Genomic_DNA"/>
</dbReference>
<comment type="similarity">
    <text evidence="3">Belongs to the bacterial glucokinase family.</text>
</comment>
<dbReference type="GO" id="GO:0004340">
    <property type="term" value="F:glucokinase activity"/>
    <property type="evidence" value="ECO:0007669"/>
    <property type="project" value="InterPro"/>
</dbReference>
<dbReference type="STRING" id="108003.B1C78_08050"/>
<evidence type="ECO:0000256" key="3">
    <source>
        <dbReference type="RuleBase" id="RU004046"/>
    </source>
</evidence>
<dbReference type="AlphaFoldDB" id="A0A1V3NI36"/>
<dbReference type="GO" id="GO:0005536">
    <property type="term" value="F:D-glucose binding"/>
    <property type="evidence" value="ECO:0007669"/>
    <property type="project" value="InterPro"/>
</dbReference>
<keyword evidence="1" id="KW-0808">Transferase</keyword>